<dbReference type="eggNOG" id="KOG1556">
    <property type="taxonomic scope" value="Eukaryota"/>
</dbReference>
<evidence type="ECO:0000313" key="3">
    <source>
        <dbReference type="EMBL" id="EDS42711.1"/>
    </source>
</evidence>
<name>B0X8V5_CULQU</name>
<dbReference type="Gene3D" id="3.40.140.10">
    <property type="entry name" value="Cytidine Deaminase, domain 2"/>
    <property type="match status" value="1"/>
</dbReference>
<evidence type="ECO:0000256" key="1">
    <source>
        <dbReference type="SAM" id="MobiDB-lite"/>
    </source>
</evidence>
<dbReference type="Pfam" id="PF01398">
    <property type="entry name" value="JAB"/>
    <property type="match status" value="1"/>
</dbReference>
<dbReference type="PANTHER" id="PTHR10540">
    <property type="entry name" value="EUKARYOTIC TRANSLATION INITIATION FACTOR 3 SUBUNIT F-RELATED"/>
    <property type="match status" value="1"/>
</dbReference>
<dbReference type="GO" id="GO:0000502">
    <property type="term" value="C:proteasome complex"/>
    <property type="evidence" value="ECO:0007669"/>
    <property type="project" value="UniProtKB-KW"/>
</dbReference>
<dbReference type="InParanoid" id="B0X8V5"/>
<dbReference type="AlphaFoldDB" id="B0X8V5"/>
<proteinExistence type="predicted"/>
<organism>
    <name type="scientific">Culex quinquefasciatus</name>
    <name type="common">Southern house mosquito</name>
    <name type="synonym">Culex pungens</name>
    <dbReference type="NCBI Taxonomy" id="7176"/>
    <lineage>
        <taxon>Eukaryota</taxon>
        <taxon>Metazoa</taxon>
        <taxon>Ecdysozoa</taxon>
        <taxon>Arthropoda</taxon>
        <taxon>Hexapoda</taxon>
        <taxon>Insecta</taxon>
        <taxon>Pterygota</taxon>
        <taxon>Neoptera</taxon>
        <taxon>Endopterygota</taxon>
        <taxon>Diptera</taxon>
        <taxon>Nematocera</taxon>
        <taxon>Culicoidea</taxon>
        <taxon>Culicidae</taxon>
        <taxon>Culicinae</taxon>
        <taxon>Culicini</taxon>
        <taxon>Culex</taxon>
        <taxon>Culex</taxon>
    </lineage>
</organism>
<feature type="domain" description="JAB1/MPN/MOV34 metalloenzyme" evidence="2">
    <location>
        <begin position="6"/>
        <end position="80"/>
    </location>
</feature>
<reference evidence="4" key="2">
    <citation type="submission" date="2020-05" db="UniProtKB">
        <authorList>
            <consortium name="EnsemblMetazoa"/>
        </authorList>
    </citation>
    <scope>IDENTIFICATION</scope>
    <source>
        <strain evidence="4">JHB</strain>
    </source>
</reference>
<accession>B0X8V5</accession>
<evidence type="ECO:0000313" key="5">
    <source>
        <dbReference type="Proteomes" id="UP000002320"/>
    </source>
</evidence>
<dbReference type="GO" id="GO:0008237">
    <property type="term" value="F:metallopeptidase activity"/>
    <property type="evidence" value="ECO:0007669"/>
    <property type="project" value="InterPro"/>
</dbReference>
<dbReference type="VEuPathDB" id="VectorBase:CQUJHB005290"/>
<dbReference type="KEGG" id="cqu:CpipJ_CPIJ015990"/>
<dbReference type="EMBL" id="DS232506">
    <property type="protein sequence ID" value="EDS42711.1"/>
    <property type="molecule type" value="Genomic_DNA"/>
</dbReference>
<keyword evidence="3" id="KW-0647">Proteasome</keyword>
<dbReference type="PANTHER" id="PTHR10540:SF7">
    <property type="entry name" value="26S PROTEASOME NON-ATPASE REGULATORY SUBUNIT 7"/>
    <property type="match status" value="1"/>
</dbReference>
<gene>
    <name evidence="4" type="primary">6049299</name>
    <name evidence="3" type="ORF">CpipJ_CPIJ015990</name>
</gene>
<dbReference type="VEuPathDB" id="VectorBase:CPIJ015990"/>
<dbReference type="GO" id="GO:0043161">
    <property type="term" value="P:proteasome-mediated ubiquitin-dependent protein catabolic process"/>
    <property type="evidence" value="ECO:0007669"/>
    <property type="project" value="TreeGrafter"/>
</dbReference>
<reference evidence="3" key="1">
    <citation type="submission" date="2007-03" db="EMBL/GenBank/DDBJ databases">
        <title>Annotation of Culex pipiens quinquefasciatus.</title>
        <authorList>
            <consortium name="The Broad Institute Genome Sequencing Platform"/>
            <person name="Atkinson P.W."/>
            <person name="Hemingway J."/>
            <person name="Christensen B.M."/>
            <person name="Higgs S."/>
            <person name="Kodira C."/>
            <person name="Hannick L."/>
            <person name="Megy K."/>
            <person name="O'Leary S."/>
            <person name="Pearson M."/>
            <person name="Haas B.J."/>
            <person name="Mauceli E."/>
            <person name="Wortman J.R."/>
            <person name="Lee N.H."/>
            <person name="Guigo R."/>
            <person name="Stanke M."/>
            <person name="Alvarado L."/>
            <person name="Amedeo P."/>
            <person name="Antoine C.H."/>
            <person name="Arensburger P."/>
            <person name="Bidwell S.L."/>
            <person name="Crawford M."/>
            <person name="Camaro F."/>
            <person name="Devon K."/>
            <person name="Engels R."/>
            <person name="Hammond M."/>
            <person name="Howarth C."/>
            <person name="Koehrsen M."/>
            <person name="Lawson D."/>
            <person name="Montgomery P."/>
            <person name="Nene V."/>
            <person name="Nusbaum C."/>
            <person name="Puiu D."/>
            <person name="Romero-Severson J."/>
            <person name="Severson D.W."/>
            <person name="Shumway M."/>
            <person name="Sisk P."/>
            <person name="Stolte C."/>
            <person name="Zeng Q."/>
            <person name="Eisenstadt E."/>
            <person name="Fraser-Liggett C."/>
            <person name="Strausberg R."/>
            <person name="Galagan J."/>
            <person name="Birren B."/>
            <person name="Collins F.H."/>
        </authorList>
    </citation>
    <scope>NUCLEOTIDE SEQUENCE [LARGE SCALE GENOMIC DNA]</scope>
    <source>
        <strain evidence="3">JHB</strain>
    </source>
</reference>
<keyword evidence="5" id="KW-1185">Reference proteome</keyword>
<sequence>MLSETSITKVIVHPLVLLSVVDHFKRKLLGCWRAKCVLDVSSSFEVPFDEDDKDKSVWFLDHDYLENTYGIFKKVNVRERLAFRTAPGDLRPAGTDGIPAIETFISLAVAVCRSEMTPPTISMLLLRIMFNAVTLDKCGSRPGRNFSSHIISEFNLKKIIKYGVEESDLGDSARSMTDCAESSSRSVRLTWTLIRIEAALHQHKISWPEESTIHITSSPTIYWQGCHDLSSRNANLYDADPRTPQPASIFNRGSSANRSNAN</sequence>
<feature type="region of interest" description="Disordered" evidence="1">
    <location>
        <begin position="237"/>
        <end position="262"/>
    </location>
</feature>
<dbReference type="Proteomes" id="UP000002320">
    <property type="component" value="Unassembled WGS sequence"/>
</dbReference>
<evidence type="ECO:0000259" key="2">
    <source>
        <dbReference type="Pfam" id="PF01398"/>
    </source>
</evidence>
<dbReference type="OrthoDB" id="10256771at2759"/>
<feature type="compositionally biased region" description="Low complexity" evidence="1">
    <location>
        <begin position="251"/>
        <end position="262"/>
    </location>
</feature>
<evidence type="ECO:0000313" key="4">
    <source>
        <dbReference type="EnsemblMetazoa" id="CPIJ015990-PA"/>
    </source>
</evidence>
<dbReference type="STRING" id="7176.B0X8V5"/>
<dbReference type="EnsemblMetazoa" id="CPIJ015990-RA">
    <property type="protein sequence ID" value="CPIJ015990-PA"/>
    <property type="gene ID" value="CPIJ015990"/>
</dbReference>
<dbReference type="InterPro" id="IPR000555">
    <property type="entry name" value="JAMM/MPN+_dom"/>
</dbReference>
<dbReference type="HOGENOM" id="CLU_1062672_0_0_1"/>
<protein>
    <submittedName>
        <fullName evidence="3 4">26S proteasome regulatory subunit 7, psd7</fullName>
    </submittedName>
</protein>